<keyword evidence="9" id="KW-0449">Lipoprotein</keyword>
<comment type="function">
    <text evidence="7">Catalyzes the transfer of the diacylglyceryl group from phosphatidylglycerol to the sulfhydryl group of the N-terminal cysteine of a prolipoprotein, the first step in the formation of mature lipoproteins.</text>
</comment>
<dbReference type="RefSeq" id="WP_087133471.1">
    <property type="nucleotide sequence ID" value="NZ_FUKP01000012.1"/>
</dbReference>
<feature type="transmembrane region" description="Helical" evidence="7">
    <location>
        <begin position="265"/>
        <end position="284"/>
    </location>
</feature>
<evidence type="ECO:0000256" key="8">
    <source>
        <dbReference type="SAM" id="MobiDB-lite"/>
    </source>
</evidence>
<keyword evidence="9" id="KW-0328">Glycosyltransferase</keyword>
<dbReference type="EC" id="2.5.1.145" evidence="7"/>
<reference evidence="9 10" key="1">
    <citation type="submission" date="2017-02" db="EMBL/GenBank/DDBJ databases">
        <authorList>
            <person name="Peterson S.W."/>
        </authorList>
    </citation>
    <scope>NUCLEOTIDE SEQUENCE [LARGE SCALE GENOMIC DNA]</scope>
    <source>
        <strain evidence="9 10">2B3F</strain>
    </source>
</reference>
<evidence type="ECO:0000256" key="5">
    <source>
        <dbReference type="ARBA" id="ARBA00022989"/>
    </source>
</evidence>
<dbReference type="EMBL" id="FUKP01000012">
    <property type="protein sequence ID" value="SJN17842.1"/>
    <property type="molecule type" value="Genomic_DNA"/>
</dbReference>
<dbReference type="PROSITE" id="PS01311">
    <property type="entry name" value="LGT"/>
    <property type="match status" value="1"/>
</dbReference>
<proteinExistence type="inferred from homology"/>
<name>A0A1R4IDC7_9MICC</name>
<evidence type="ECO:0000256" key="6">
    <source>
        <dbReference type="ARBA" id="ARBA00023136"/>
    </source>
</evidence>
<comment type="pathway">
    <text evidence="7">Protein modification; lipoprotein biosynthesis (diacylglyceryl transfer).</text>
</comment>
<feature type="transmembrane region" description="Helical" evidence="7">
    <location>
        <begin position="37"/>
        <end position="57"/>
    </location>
</feature>
<feature type="region of interest" description="Disordered" evidence="8">
    <location>
        <begin position="307"/>
        <end position="347"/>
    </location>
</feature>
<keyword evidence="2 7" id="KW-1003">Cell membrane</keyword>
<accession>A0A1R4IDC7</accession>
<comment type="similarity">
    <text evidence="1 7">Belongs to the Lgt family.</text>
</comment>
<feature type="transmembrane region" description="Helical" evidence="7">
    <location>
        <begin position="69"/>
        <end position="90"/>
    </location>
</feature>
<sequence>MTGVPTTAASRADTLASPLLAIPSPGWSGFEIGPLTIHAYALCIIAGVIAALWLGSIRWRRRGGPAGRVLDVAIWAIPFGFVGGRLYHVFSSPDRYFGPNYDGTGDPIQILYVWNGGLGIWGAIALGAVGAWIGTRRYGYRLTAFGDAVAPGILLAQAIGRWGNWFNQELFGGPTDQPWGLQVDPEHIPSGYAEDTLFHPTFLYESLWNVIGVGVLLLLDRRLRLRRGAMIWAYVAWYTLGRVWIEMMRIDDAQMITLFGTTQRLNVWTSLLLLAIALVMFAVCRVRARRLTQAEADDVWLPGRRAEAEAADQDEPRAVVGKSTDERNDGDADDGSATGGSHAADRG</sequence>
<feature type="transmembrane region" description="Helical" evidence="7">
    <location>
        <begin position="140"/>
        <end position="160"/>
    </location>
</feature>
<dbReference type="InterPro" id="IPR001640">
    <property type="entry name" value="Lgt"/>
</dbReference>
<dbReference type="Proteomes" id="UP000196230">
    <property type="component" value="Unassembled WGS sequence"/>
</dbReference>
<evidence type="ECO:0000256" key="1">
    <source>
        <dbReference type="ARBA" id="ARBA00007150"/>
    </source>
</evidence>
<protein>
    <recommendedName>
        <fullName evidence="7">Phosphatidylglycerol--prolipoprotein diacylglyceryl transferase</fullName>
        <ecNumber evidence="7">2.5.1.145</ecNumber>
    </recommendedName>
</protein>
<evidence type="ECO:0000313" key="9">
    <source>
        <dbReference type="EMBL" id="SJN17842.1"/>
    </source>
</evidence>
<feature type="binding site" evidence="7">
    <location>
        <position position="161"/>
    </location>
    <ligand>
        <name>a 1,2-diacyl-sn-glycero-3-phospho-(1'-sn-glycerol)</name>
        <dbReference type="ChEBI" id="CHEBI:64716"/>
    </ligand>
</feature>
<keyword evidence="4 7" id="KW-0812">Transmembrane</keyword>
<keyword evidence="5 7" id="KW-1133">Transmembrane helix</keyword>
<dbReference type="PANTHER" id="PTHR30589">
    <property type="entry name" value="PROLIPOPROTEIN DIACYLGLYCERYL TRANSFERASE"/>
    <property type="match status" value="1"/>
</dbReference>
<keyword evidence="3 7" id="KW-0808">Transferase</keyword>
<keyword evidence="6 7" id="KW-0472">Membrane</keyword>
<feature type="transmembrane region" description="Helical" evidence="7">
    <location>
        <begin position="228"/>
        <end position="245"/>
    </location>
</feature>
<dbReference type="GO" id="GO:0005886">
    <property type="term" value="C:plasma membrane"/>
    <property type="evidence" value="ECO:0007669"/>
    <property type="project" value="UniProtKB-SubCell"/>
</dbReference>
<dbReference type="PANTHER" id="PTHR30589:SF0">
    <property type="entry name" value="PHOSPHATIDYLGLYCEROL--PROLIPOPROTEIN DIACYLGLYCERYL TRANSFERASE"/>
    <property type="match status" value="1"/>
</dbReference>
<feature type="transmembrane region" description="Helical" evidence="7">
    <location>
        <begin position="202"/>
        <end position="219"/>
    </location>
</feature>
<evidence type="ECO:0000256" key="2">
    <source>
        <dbReference type="ARBA" id="ARBA00022475"/>
    </source>
</evidence>
<evidence type="ECO:0000256" key="7">
    <source>
        <dbReference type="HAMAP-Rule" id="MF_01147"/>
    </source>
</evidence>
<feature type="transmembrane region" description="Helical" evidence="7">
    <location>
        <begin position="110"/>
        <end position="133"/>
    </location>
</feature>
<dbReference type="UniPathway" id="UPA00664"/>
<dbReference type="Pfam" id="PF01790">
    <property type="entry name" value="LGT"/>
    <property type="match status" value="1"/>
</dbReference>
<dbReference type="HAMAP" id="MF_01147">
    <property type="entry name" value="Lgt"/>
    <property type="match status" value="1"/>
</dbReference>
<evidence type="ECO:0000313" key="10">
    <source>
        <dbReference type="Proteomes" id="UP000196230"/>
    </source>
</evidence>
<dbReference type="AlphaFoldDB" id="A0A1R4IDC7"/>
<gene>
    <name evidence="7" type="primary">lgt</name>
    <name evidence="9" type="ORF">FM125_01635</name>
</gene>
<feature type="compositionally biased region" description="Low complexity" evidence="8">
    <location>
        <begin position="335"/>
        <end position="347"/>
    </location>
</feature>
<evidence type="ECO:0000256" key="4">
    <source>
        <dbReference type="ARBA" id="ARBA00022692"/>
    </source>
</evidence>
<comment type="subcellular location">
    <subcellularLocation>
        <location evidence="7">Cell membrane</location>
        <topology evidence="7">Multi-pass membrane protein</topology>
    </subcellularLocation>
</comment>
<organism evidence="9 10">
    <name type="scientific">Micrococcus lylae</name>
    <dbReference type="NCBI Taxonomy" id="1273"/>
    <lineage>
        <taxon>Bacteria</taxon>
        <taxon>Bacillati</taxon>
        <taxon>Actinomycetota</taxon>
        <taxon>Actinomycetes</taxon>
        <taxon>Micrococcales</taxon>
        <taxon>Micrococcaceae</taxon>
        <taxon>Micrococcus</taxon>
    </lineage>
</organism>
<dbReference type="GO" id="GO:0042158">
    <property type="term" value="P:lipoprotein biosynthetic process"/>
    <property type="evidence" value="ECO:0007669"/>
    <property type="project" value="UniProtKB-UniRule"/>
</dbReference>
<dbReference type="GO" id="GO:0008961">
    <property type="term" value="F:phosphatidylglycerol-prolipoprotein diacylglyceryl transferase activity"/>
    <property type="evidence" value="ECO:0007669"/>
    <property type="project" value="UniProtKB-UniRule"/>
</dbReference>
<dbReference type="NCBIfam" id="TIGR00544">
    <property type="entry name" value="lgt"/>
    <property type="match status" value="1"/>
</dbReference>
<comment type="catalytic activity">
    <reaction evidence="7">
        <text>L-cysteinyl-[prolipoprotein] + a 1,2-diacyl-sn-glycero-3-phospho-(1'-sn-glycerol) = an S-1,2-diacyl-sn-glyceryl-L-cysteinyl-[prolipoprotein] + sn-glycerol 1-phosphate + H(+)</text>
        <dbReference type="Rhea" id="RHEA:56712"/>
        <dbReference type="Rhea" id="RHEA-COMP:14679"/>
        <dbReference type="Rhea" id="RHEA-COMP:14680"/>
        <dbReference type="ChEBI" id="CHEBI:15378"/>
        <dbReference type="ChEBI" id="CHEBI:29950"/>
        <dbReference type="ChEBI" id="CHEBI:57685"/>
        <dbReference type="ChEBI" id="CHEBI:64716"/>
        <dbReference type="ChEBI" id="CHEBI:140658"/>
        <dbReference type="EC" id="2.5.1.145"/>
    </reaction>
</comment>
<evidence type="ECO:0000256" key="3">
    <source>
        <dbReference type="ARBA" id="ARBA00022679"/>
    </source>
</evidence>